<dbReference type="HOGENOM" id="CLU_1300540_0_0_1"/>
<proteinExistence type="predicted"/>
<dbReference type="RefSeq" id="XP_016215681.1">
    <property type="nucleotide sequence ID" value="XM_016356158.1"/>
</dbReference>
<organism evidence="1 2">
    <name type="scientific">Verruconis gallopava</name>
    <dbReference type="NCBI Taxonomy" id="253628"/>
    <lineage>
        <taxon>Eukaryota</taxon>
        <taxon>Fungi</taxon>
        <taxon>Dikarya</taxon>
        <taxon>Ascomycota</taxon>
        <taxon>Pezizomycotina</taxon>
        <taxon>Dothideomycetes</taxon>
        <taxon>Pleosporomycetidae</taxon>
        <taxon>Venturiales</taxon>
        <taxon>Sympoventuriaceae</taxon>
        <taxon>Verruconis</taxon>
    </lineage>
</organism>
<name>A0A0D1YYN4_9PEZI</name>
<reference evidence="1 2" key="1">
    <citation type="submission" date="2015-01" db="EMBL/GenBank/DDBJ databases">
        <title>The Genome Sequence of Ochroconis gallopava CBS43764.</title>
        <authorList>
            <consortium name="The Broad Institute Genomics Platform"/>
            <person name="Cuomo C."/>
            <person name="de Hoog S."/>
            <person name="Gorbushina A."/>
            <person name="Stielow B."/>
            <person name="Teixiera M."/>
            <person name="Abouelleil A."/>
            <person name="Chapman S.B."/>
            <person name="Priest M."/>
            <person name="Young S.K."/>
            <person name="Wortman J."/>
            <person name="Nusbaum C."/>
            <person name="Birren B."/>
        </authorList>
    </citation>
    <scope>NUCLEOTIDE SEQUENCE [LARGE SCALE GENOMIC DNA]</scope>
    <source>
        <strain evidence="1 2">CBS 43764</strain>
    </source>
</reference>
<dbReference type="AlphaFoldDB" id="A0A0D1YYN4"/>
<dbReference type="Proteomes" id="UP000053259">
    <property type="component" value="Unassembled WGS sequence"/>
</dbReference>
<sequence>MLNLAIVSRSVARLLAICRNFGNCDLSFRKRRRILEMASTKWCLQSLATVRILRTEDQTCRDFCTSSCTRNLLARTCDTWKVCKSSYTPYALVYIYDRVTACMTYGNQNALVGTCDKIRTLASPTLSCLPHSNKSFCIRRSLDGICGMVMACTTCGNIYHLSRIRDKVAEKRVSPWTRLSSSVCLQSSLICNYPTWSIRCSMVVFCHSVAFV</sequence>
<dbReference type="InParanoid" id="A0A0D1YYN4"/>
<dbReference type="VEuPathDB" id="FungiDB:PV09_03018"/>
<gene>
    <name evidence="1" type="ORF">PV09_03018</name>
</gene>
<evidence type="ECO:0000313" key="1">
    <source>
        <dbReference type="EMBL" id="KIW05812.1"/>
    </source>
</evidence>
<evidence type="ECO:0000313" key="2">
    <source>
        <dbReference type="Proteomes" id="UP000053259"/>
    </source>
</evidence>
<keyword evidence="2" id="KW-1185">Reference proteome</keyword>
<protein>
    <submittedName>
        <fullName evidence="1">Uncharacterized protein</fullName>
    </submittedName>
</protein>
<dbReference type="EMBL" id="KN847536">
    <property type="protein sequence ID" value="KIW05812.1"/>
    <property type="molecule type" value="Genomic_DNA"/>
</dbReference>
<accession>A0A0D1YYN4</accession>
<dbReference type="GeneID" id="27310991"/>